<evidence type="ECO:0000256" key="2">
    <source>
        <dbReference type="SAM" id="MobiDB-lite"/>
    </source>
</evidence>
<accession>A0A4Q7KP17</accession>
<organism evidence="3 4">
    <name type="scientific">Herbihabitans rhizosphaerae</name>
    <dbReference type="NCBI Taxonomy" id="1872711"/>
    <lineage>
        <taxon>Bacteria</taxon>
        <taxon>Bacillati</taxon>
        <taxon>Actinomycetota</taxon>
        <taxon>Actinomycetes</taxon>
        <taxon>Pseudonocardiales</taxon>
        <taxon>Pseudonocardiaceae</taxon>
        <taxon>Herbihabitans</taxon>
    </lineage>
</organism>
<dbReference type="Proteomes" id="UP000294257">
    <property type="component" value="Unassembled WGS sequence"/>
</dbReference>
<dbReference type="Pfam" id="PF01025">
    <property type="entry name" value="GrpE"/>
    <property type="match status" value="1"/>
</dbReference>
<dbReference type="GO" id="GO:0051087">
    <property type="term" value="F:protein-folding chaperone binding"/>
    <property type="evidence" value="ECO:0007669"/>
    <property type="project" value="InterPro"/>
</dbReference>
<dbReference type="RefSeq" id="WP_242613455.1">
    <property type="nucleotide sequence ID" value="NZ_SGWQ01000005.1"/>
</dbReference>
<dbReference type="SUPFAM" id="SSF51064">
    <property type="entry name" value="Head domain of nucleotide exchange factor GrpE"/>
    <property type="match status" value="1"/>
</dbReference>
<dbReference type="InterPro" id="IPR000740">
    <property type="entry name" value="GrpE"/>
</dbReference>
<evidence type="ECO:0000313" key="4">
    <source>
        <dbReference type="Proteomes" id="UP000294257"/>
    </source>
</evidence>
<name>A0A4Q7KP17_9PSEU</name>
<evidence type="ECO:0000256" key="1">
    <source>
        <dbReference type="ARBA" id="ARBA00023186"/>
    </source>
</evidence>
<dbReference type="EMBL" id="SGWQ01000005">
    <property type="protein sequence ID" value="RZS37720.1"/>
    <property type="molecule type" value="Genomic_DNA"/>
</dbReference>
<evidence type="ECO:0000313" key="3">
    <source>
        <dbReference type="EMBL" id="RZS37720.1"/>
    </source>
</evidence>
<comment type="caution">
    <text evidence="3">The sequence shown here is derived from an EMBL/GenBank/DDBJ whole genome shotgun (WGS) entry which is preliminary data.</text>
</comment>
<proteinExistence type="predicted"/>
<gene>
    <name evidence="3" type="ORF">EV193_105278</name>
</gene>
<feature type="region of interest" description="Disordered" evidence="2">
    <location>
        <begin position="1"/>
        <end position="21"/>
    </location>
</feature>
<reference evidence="3 4" key="1">
    <citation type="submission" date="2019-02" db="EMBL/GenBank/DDBJ databases">
        <title>Genomic Encyclopedia of Type Strains, Phase IV (KMG-IV): sequencing the most valuable type-strain genomes for metagenomic binning, comparative biology and taxonomic classification.</title>
        <authorList>
            <person name="Goeker M."/>
        </authorList>
    </citation>
    <scope>NUCLEOTIDE SEQUENCE [LARGE SCALE GENOMIC DNA]</scope>
    <source>
        <strain evidence="3 4">DSM 101727</strain>
    </source>
</reference>
<protein>
    <submittedName>
        <fullName evidence="3">GrpE protein</fullName>
    </submittedName>
</protein>
<sequence>MSAWFKKKHEHEPQPHPQVDIAGSTVEVSADVIAAAEAGGTTEGTAGEPKESEADMRLLHADGAPDGTIDRAVADRQHLVQLCMYALDRARSSGVAERIEQGLADVGIRAVRPEGDRFDPAVHEAGGTIDTDDRTLDGLVAETEVVGFTDHGRLLRAPIVTVYTLKGGT</sequence>
<dbReference type="GO" id="GO:0000774">
    <property type="term" value="F:adenyl-nucleotide exchange factor activity"/>
    <property type="evidence" value="ECO:0007669"/>
    <property type="project" value="InterPro"/>
</dbReference>
<dbReference type="GO" id="GO:0042803">
    <property type="term" value="F:protein homodimerization activity"/>
    <property type="evidence" value="ECO:0007669"/>
    <property type="project" value="InterPro"/>
</dbReference>
<keyword evidence="1" id="KW-0143">Chaperone</keyword>
<dbReference type="Gene3D" id="2.30.22.10">
    <property type="entry name" value="Head domain of nucleotide exchange factor GrpE"/>
    <property type="match status" value="1"/>
</dbReference>
<dbReference type="GO" id="GO:0006457">
    <property type="term" value="P:protein folding"/>
    <property type="evidence" value="ECO:0007669"/>
    <property type="project" value="InterPro"/>
</dbReference>
<keyword evidence="4" id="KW-1185">Reference proteome</keyword>
<dbReference type="InterPro" id="IPR009012">
    <property type="entry name" value="GrpE_head"/>
</dbReference>
<dbReference type="AlphaFoldDB" id="A0A4Q7KP17"/>